<sequence>MRTIAAACAVQITMRSSVTGTGGSIDPRIQRRMEGVGPVVGCEIQVMGRNRESDLHPIAGYLYNFGLRFEPDSNVHKYYLCNHLNGSFESIVTKATSDDIRLLLPSVKLDRKHTPRTLGIPSGALDKDDAGDETEREDPTSRLWRGLSWGLTWNFWVKDSDVRQDLWLCCLYRYFVKPMLQGKLSAIRAAVKYLDAARKQGENSYIGNAEDI</sequence>
<evidence type="ECO:0000313" key="2">
    <source>
        <dbReference type="Proteomes" id="UP000790377"/>
    </source>
</evidence>
<comment type="caution">
    <text evidence="1">The sequence shown here is derived from an EMBL/GenBank/DDBJ whole genome shotgun (WGS) entry which is preliminary data.</text>
</comment>
<protein>
    <submittedName>
        <fullName evidence="1">Uncharacterized protein</fullName>
    </submittedName>
</protein>
<name>A0ACB8A7H3_9AGAM</name>
<evidence type="ECO:0000313" key="1">
    <source>
        <dbReference type="EMBL" id="KAH7909161.1"/>
    </source>
</evidence>
<proteinExistence type="predicted"/>
<organism evidence="1 2">
    <name type="scientific">Hygrophoropsis aurantiaca</name>
    <dbReference type="NCBI Taxonomy" id="72124"/>
    <lineage>
        <taxon>Eukaryota</taxon>
        <taxon>Fungi</taxon>
        <taxon>Dikarya</taxon>
        <taxon>Basidiomycota</taxon>
        <taxon>Agaricomycotina</taxon>
        <taxon>Agaricomycetes</taxon>
        <taxon>Agaricomycetidae</taxon>
        <taxon>Boletales</taxon>
        <taxon>Coniophorineae</taxon>
        <taxon>Hygrophoropsidaceae</taxon>
        <taxon>Hygrophoropsis</taxon>
    </lineage>
</organism>
<dbReference type="EMBL" id="MU267775">
    <property type="protein sequence ID" value="KAH7909161.1"/>
    <property type="molecule type" value="Genomic_DNA"/>
</dbReference>
<gene>
    <name evidence="1" type="ORF">BJ138DRAFT_1102915</name>
</gene>
<dbReference type="Proteomes" id="UP000790377">
    <property type="component" value="Unassembled WGS sequence"/>
</dbReference>
<keyword evidence="2" id="KW-1185">Reference proteome</keyword>
<reference evidence="1" key="1">
    <citation type="journal article" date="2021" name="New Phytol.">
        <title>Evolutionary innovations through gain and loss of genes in the ectomycorrhizal Boletales.</title>
        <authorList>
            <person name="Wu G."/>
            <person name="Miyauchi S."/>
            <person name="Morin E."/>
            <person name="Kuo A."/>
            <person name="Drula E."/>
            <person name="Varga T."/>
            <person name="Kohler A."/>
            <person name="Feng B."/>
            <person name="Cao Y."/>
            <person name="Lipzen A."/>
            <person name="Daum C."/>
            <person name="Hundley H."/>
            <person name="Pangilinan J."/>
            <person name="Johnson J."/>
            <person name="Barry K."/>
            <person name="LaButti K."/>
            <person name="Ng V."/>
            <person name="Ahrendt S."/>
            <person name="Min B."/>
            <person name="Choi I.G."/>
            <person name="Park H."/>
            <person name="Plett J.M."/>
            <person name="Magnuson J."/>
            <person name="Spatafora J.W."/>
            <person name="Nagy L.G."/>
            <person name="Henrissat B."/>
            <person name="Grigoriev I.V."/>
            <person name="Yang Z.L."/>
            <person name="Xu J."/>
            <person name="Martin F.M."/>
        </authorList>
    </citation>
    <scope>NUCLEOTIDE SEQUENCE</scope>
    <source>
        <strain evidence="1">ATCC 28755</strain>
    </source>
</reference>
<accession>A0ACB8A7H3</accession>